<organism evidence="9 10">
    <name type="scientific">Paratrimastix pyriformis</name>
    <dbReference type="NCBI Taxonomy" id="342808"/>
    <lineage>
        <taxon>Eukaryota</taxon>
        <taxon>Metamonada</taxon>
        <taxon>Preaxostyla</taxon>
        <taxon>Paratrimastigidae</taxon>
        <taxon>Paratrimastix</taxon>
    </lineage>
</organism>
<feature type="compositionally biased region" description="Pro residues" evidence="7">
    <location>
        <begin position="531"/>
        <end position="540"/>
    </location>
</feature>
<dbReference type="PROSITE" id="PS51450">
    <property type="entry name" value="LRR"/>
    <property type="match status" value="1"/>
</dbReference>
<dbReference type="PROSITE" id="PS00518">
    <property type="entry name" value="ZF_RING_1"/>
    <property type="match status" value="1"/>
</dbReference>
<feature type="compositionally biased region" description="Low complexity" evidence="7">
    <location>
        <begin position="554"/>
        <end position="565"/>
    </location>
</feature>
<dbReference type="Proteomes" id="UP001141327">
    <property type="component" value="Unassembled WGS sequence"/>
</dbReference>
<evidence type="ECO:0000256" key="5">
    <source>
        <dbReference type="ARBA" id="ARBA00022833"/>
    </source>
</evidence>
<reference evidence="9" key="1">
    <citation type="journal article" date="2022" name="bioRxiv">
        <title>Genomics of Preaxostyla Flagellates Illuminates Evolutionary Transitions and the Path Towards Mitochondrial Loss.</title>
        <authorList>
            <person name="Novak L.V.F."/>
            <person name="Treitli S.C."/>
            <person name="Pyrih J."/>
            <person name="Halakuc P."/>
            <person name="Pipaliya S.V."/>
            <person name="Vacek V."/>
            <person name="Brzon O."/>
            <person name="Soukal P."/>
            <person name="Eme L."/>
            <person name="Dacks J.B."/>
            <person name="Karnkowska A."/>
            <person name="Elias M."/>
            <person name="Hampl V."/>
        </authorList>
    </citation>
    <scope>NUCLEOTIDE SEQUENCE</scope>
    <source>
        <strain evidence="9">RCP-MX</strain>
    </source>
</reference>
<dbReference type="InterPro" id="IPR001841">
    <property type="entry name" value="Znf_RING"/>
</dbReference>
<evidence type="ECO:0000256" key="1">
    <source>
        <dbReference type="ARBA" id="ARBA00022614"/>
    </source>
</evidence>
<feature type="region of interest" description="Disordered" evidence="7">
    <location>
        <begin position="528"/>
        <end position="675"/>
    </location>
</feature>
<dbReference type="Pfam" id="PF24048">
    <property type="entry name" value="LRR_NXF1-5"/>
    <property type="match status" value="1"/>
</dbReference>
<name>A0ABQ8UL80_9EUKA</name>
<dbReference type="PROSITE" id="PS50089">
    <property type="entry name" value="ZF_RING_2"/>
    <property type="match status" value="1"/>
</dbReference>
<accession>A0ABQ8UL80</accession>
<feature type="compositionally biased region" description="Low complexity" evidence="7">
    <location>
        <begin position="657"/>
        <end position="675"/>
    </location>
</feature>
<feature type="compositionally biased region" description="Low complexity" evidence="7">
    <location>
        <begin position="614"/>
        <end position="638"/>
    </location>
</feature>
<evidence type="ECO:0000256" key="7">
    <source>
        <dbReference type="SAM" id="MobiDB-lite"/>
    </source>
</evidence>
<evidence type="ECO:0000313" key="10">
    <source>
        <dbReference type="Proteomes" id="UP001141327"/>
    </source>
</evidence>
<keyword evidence="4 6" id="KW-0863">Zinc-finger</keyword>
<dbReference type="PANTHER" id="PTHR18849">
    <property type="entry name" value="LEUCINE RICH REPEAT PROTEIN"/>
    <property type="match status" value="1"/>
</dbReference>
<dbReference type="InterPro" id="IPR017907">
    <property type="entry name" value="Znf_RING_CS"/>
</dbReference>
<evidence type="ECO:0000256" key="2">
    <source>
        <dbReference type="ARBA" id="ARBA00022723"/>
    </source>
</evidence>
<feature type="compositionally biased region" description="Pro residues" evidence="7">
    <location>
        <begin position="592"/>
        <end position="613"/>
    </location>
</feature>
<dbReference type="PANTHER" id="PTHR18849:SF0">
    <property type="entry name" value="CILIA- AND FLAGELLA-ASSOCIATED PROTEIN 410-RELATED"/>
    <property type="match status" value="1"/>
</dbReference>
<dbReference type="Pfam" id="PF13923">
    <property type="entry name" value="zf-C3HC4_2"/>
    <property type="match status" value="1"/>
</dbReference>
<sequence>MFSRRQEEPKERYTFESLVDEAQMFPDALPENPDKMWTGVKNYIRTQADQLAQFETWARTKRWSHFHHNHYDWWMYPIPFPSSYRYRYTVMRAERDQLMADPAFMANFRRGCELLCLSWGWDTSTNAPVPNPGPDQEWQHWDVRLRKMGQALLWLKQMDLWHSAQMMFDYLRLEQRVSFYTEETVRHRWPFLMRTRKEAKEALDQAHGQPAGTPTSSPAEAAADTPAPQPPPAAVQEAPVVSPPTATASPTTTEEVPTPPPAINEPDSNSQAPPGKTCWPGDDGFGRLEFCQRGSHSPEDSFANPKGAPSPSSRWMEDTPPLWDDLLCEEPPEALMCVICSGILKSPVCLPCSHAFCKDCITTWIQKKASCPTCRRNVVSGFIPVISFPLKSLTMLQRARCPKCKKEMPLGLYLKVSRNAYLPGLLLNLSDLAHHAAAQHGVQINTIDLAANRLSTLRQVARLKEALPALENVNLSQNMIRSLDELVSLQPLSLREVILTDNPICTQPEYRRRTLALLPSLQWLDGQAVPQPLPLPPGPTPARQHPAPAPGSHPAPAAGHAFAPAPAAPVPGEPHRRLATSASPQRTAPAARHPPPSSPHVSPHPPARLPSPTAPAASLHPPAPAAAAAARRVAAASPLPDPFVGAKSRHNPPPCRLHPCLHPHPTASTTTAPSAGRSLVDDLPPPVFGLPFTANLIFGQSVDSLVGPMARLMPPGPSPVPSPSRFTIPSPAATFSPGVAATSPLPTSPGRGRLANVFFHANVGPSGPLGWEAQPEVLANRKFTRARK</sequence>
<dbReference type="InterPro" id="IPR057125">
    <property type="entry name" value="NXF1/2/3/5-like_LRR"/>
</dbReference>
<dbReference type="Gene3D" id="3.80.10.10">
    <property type="entry name" value="Ribonuclease Inhibitor"/>
    <property type="match status" value="1"/>
</dbReference>
<evidence type="ECO:0000256" key="4">
    <source>
        <dbReference type="ARBA" id="ARBA00022771"/>
    </source>
</evidence>
<dbReference type="SUPFAM" id="SSF57850">
    <property type="entry name" value="RING/U-box"/>
    <property type="match status" value="1"/>
</dbReference>
<feature type="compositionally biased region" description="Low complexity" evidence="7">
    <location>
        <begin position="210"/>
        <end position="226"/>
    </location>
</feature>
<proteinExistence type="predicted"/>
<dbReference type="Gene3D" id="3.30.40.10">
    <property type="entry name" value="Zinc/RING finger domain, C3HC4 (zinc finger)"/>
    <property type="match status" value="1"/>
</dbReference>
<evidence type="ECO:0000259" key="8">
    <source>
        <dbReference type="PROSITE" id="PS50089"/>
    </source>
</evidence>
<feature type="region of interest" description="Disordered" evidence="7">
    <location>
        <begin position="200"/>
        <end position="316"/>
    </location>
</feature>
<evidence type="ECO:0000313" key="9">
    <source>
        <dbReference type="EMBL" id="KAJ4457530.1"/>
    </source>
</evidence>
<comment type="caution">
    <text evidence="9">The sequence shown here is derived from an EMBL/GenBank/DDBJ whole genome shotgun (WGS) entry which is preliminary data.</text>
</comment>
<dbReference type="SUPFAM" id="SSF52058">
    <property type="entry name" value="L domain-like"/>
    <property type="match status" value="1"/>
</dbReference>
<dbReference type="InterPro" id="IPR013083">
    <property type="entry name" value="Znf_RING/FYVE/PHD"/>
</dbReference>
<evidence type="ECO:0000256" key="6">
    <source>
        <dbReference type="PROSITE-ProRule" id="PRU00175"/>
    </source>
</evidence>
<keyword evidence="1" id="KW-0433">Leucine-rich repeat</keyword>
<keyword evidence="2" id="KW-0479">Metal-binding</keyword>
<keyword evidence="3" id="KW-0677">Repeat</keyword>
<keyword evidence="10" id="KW-1185">Reference proteome</keyword>
<dbReference type="InterPro" id="IPR001611">
    <property type="entry name" value="Leu-rich_rpt"/>
</dbReference>
<protein>
    <recommendedName>
        <fullName evidence="8">RING-type domain-containing protein</fullName>
    </recommendedName>
</protein>
<dbReference type="InterPro" id="IPR032675">
    <property type="entry name" value="LRR_dom_sf"/>
</dbReference>
<keyword evidence="5" id="KW-0862">Zinc</keyword>
<dbReference type="SMART" id="SM00184">
    <property type="entry name" value="RING"/>
    <property type="match status" value="1"/>
</dbReference>
<gene>
    <name evidence="9" type="ORF">PAPYR_7007</name>
</gene>
<dbReference type="EMBL" id="JAPMOS010000045">
    <property type="protein sequence ID" value="KAJ4457530.1"/>
    <property type="molecule type" value="Genomic_DNA"/>
</dbReference>
<feature type="domain" description="RING-type" evidence="8">
    <location>
        <begin position="337"/>
        <end position="375"/>
    </location>
</feature>
<evidence type="ECO:0000256" key="3">
    <source>
        <dbReference type="ARBA" id="ARBA00022737"/>
    </source>
</evidence>
<feature type="compositionally biased region" description="Low complexity" evidence="7">
    <location>
        <begin position="234"/>
        <end position="256"/>
    </location>
</feature>